<evidence type="ECO:0000313" key="6">
    <source>
        <dbReference type="EMBL" id="RKH04300.1"/>
    </source>
</evidence>
<dbReference type="Proteomes" id="UP000268313">
    <property type="component" value="Unassembled WGS sequence"/>
</dbReference>
<feature type="region of interest" description="Disordered" evidence="2">
    <location>
        <begin position="51"/>
        <end position="72"/>
    </location>
</feature>
<dbReference type="RefSeq" id="WP_120602577.1">
    <property type="nucleotide sequence ID" value="NZ_JABFJX010000012.1"/>
</dbReference>
<proteinExistence type="inferred from homology"/>
<dbReference type="OrthoDB" id="9781970at2"/>
<organism evidence="6 7">
    <name type="scientific">Corallococcus carmarthensis</name>
    <dbReference type="NCBI Taxonomy" id="2316728"/>
    <lineage>
        <taxon>Bacteria</taxon>
        <taxon>Pseudomonadati</taxon>
        <taxon>Myxococcota</taxon>
        <taxon>Myxococcia</taxon>
        <taxon>Myxococcales</taxon>
        <taxon>Cystobacterineae</taxon>
        <taxon>Myxococcaceae</taxon>
        <taxon>Corallococcus</taxon>
    </lineage>
</organism>
<protein>
    <submittedName>
        <fullName evidence="6">DUF4124 domain-containing protein</fullName>
    </submittedName>
</protein>
<feature type="region of interest" description="Disordered" evidence="2">
    <location>
        <begin position="201"/>
        <end position="229"/>
    </location>
</feature>
<dbReference type="Pfam" id="PF01464">
    <property type="entry name" value="SLT"/>
    <property type="match status" value="1"/>
</dbReference>
<dbReference type="InterPro" id="IPR025392">
    <property type="entry name" value="DUF4124"/>
</dbReference>
<reference evidence="7" key="1">
    <citation type="submission" date="2018-09" db="EMBL/GenBank/DDBJ databases">
        <authorList>
            <person name="Livingstone P.G."/>
            <person name="Whitworth D.E."/>
        </authorList>
    </citation>
    <scope>NUCLEOTIDE SEQUENCE [LARGE SCALE GENOMIC DNA]</scope>
    <source>
        <strain evidence="7">CA043D</strain>
    </source>
</reference>
<dbReference type="Gene3D" id="1.10.530.10">
    <property type="match status" value="1"/>
</dbReference>
<dbReference type="InterPro" id="IPR008258">
    <property type="entry name" value="Transglycosylase_SLT_dom_1"/>
</dbReference>
<feature type="signal peptide" evidence="3">
    <location>
        <begin position="1"/>
        <end position="19"/>
    </location>
</feature>
<dbReference type="PANTHER" id="PTHR37423">
    <property type="entry name" value="SOLUBLE LYTIC MUREIN TRANSGLYCOSYLASE-RELATED"/>
    <property type="match status" value="1"/>
</dbReference>
<dbReference type="CDD" id="cd00254">
    <property type="entry name" value="LT-like"/>
    <property type="match status" value="1"/>
</dbReference>
<dbReference type="SUPFAM" id="SSF53955">
    <property type="entry name" value="Lysozyme-like"/>
    <property type="match status" value="1"/>
</dbReference>
<dbReference type="PANTHER" id="PTHR37423:SF2">
    <property type="entry name" value="MEMBRANE-BOUND LYTIC MUREIN TRANSGLYCOSYLASE C"/>
    <property type="match status" value="1"/>
</dbReference>
<dbReference type="GO" id="GO:0016020">
    <property type="term" value="C:membrane"/>
    <property type="evidence" value="ECO:0007669"/>
    <property type="project" value="InterPro"/>
</dbReference>
<dbReference type="Pfam" id="PF13511">
    <property type="entry name" value="DUF4124"/>
    <property type="match status" value="1"/>
</dbReference>
<dbReference type="InterPro" id="IPR023346">
    <property type="entry name" value="Lysozyme-like_dom_sf"/>
</dbReference>
<name>A0A3A8K8A7_9BACT</name>
<sequence>MRVLTALLVLLTAALPASAADGIYSYVEKDGTIVYTNVPPGGARKARKLSGTFTPAPSKSAPVRGRSRTPTELDPHITTAALRYRIPPALVRAIMHTESNFNPNALSHKGASGLMQLMPGTASDMYVKDIFDSKDNIEGGVRYLRVLANMFDGDMVKMVAAYNAGPDAVKKYGGQVPPYAETQEYVRKVLQLYYHYKERERLGQAEASSREPTSENDDAHEGDEGAGPR</sequence>
<dbReference type="GO" id="GO:0000270">
    <property type="term" value="P:peptidoglycan metabolic process"/>
    <property type="evidence" value="ECO:0007669"/>
    <property type="project" value="InterPro"/>
</dbReference>
<comment type="caution">
    <text evidence="6">The sequence shown here is derived from an EMBL/GenBank/DDBJ whole genome shotgun (WGS) entry which is preliminary data.</text>
</comment>
<evidence type="ECO:0000256" key="2">
    <source>
        <dbReference type="SAM" id="MobiDB-lite"/>
    </source>
</evidence>
<dbReference type="PROSITE" id="PS00922">
    <property type="entry name" value="TRANSGLYCOSYLASE"/>
    <property type="match status" value="1"/>
</dbReference>
<dbReference type="GO" id="GO:0008933">
    <property type="term" value="F:peptidoglycan lytic transglycosylase activity"/>
    <property type="evidence" value="ECO:0007669"/>
    <property type="project" value="InterPro"/>
</dbReference>
<feature type="chain" id="PRO_5017455142" evidence="3">
    <location>
        <begin position="20"/>
        <end position="229"/>
    </location>
</feature>
<keyword evidence="7" id="KW-1185">Reference proteome</keyword>
<evidence type="ECO:0000313" key="7">
    <source>
        <dbReference type="Proteomes" id="UP000268313"/>
    </source>
</evidence>
<evidence type="ECO:0000256" key="3">
    <source>
        <dbReference type="SAM" id="SignalP"/>
    </source>
</evidence>
<dbReference type="AlphaFoldDB" id="A0A3A8K8A7"/>
<dbReference type="InterPro" id="IPR000189">
    <property type="entry name" value="Transglyc_AS"/>
</dbReference>
<feature type="domain" description="Transglycosylase SLT" evidence="4">
    <location>
        <begin position="77"/>
        <end position="176"/>
    </location>
</feature>
<accession>A0A3A8K8A7</accession>
<evidence type="ECO:0000256" key="1">
    <source>
        <dbReference type="ARBA" id="ARBA00007734"/>
    </source>
</evidence>
<evidence type="ECO:0000259" key="4">
    <source>
        <dbReference type="Pfam" id="PF01464"/>
    </source>
</evidence>
<dbReference type="EMBL" id="RAWE01000030">
    <property type="protein sequence ID" value="RKH04300.1"/>
    <property type="molecule type" value="Genomic_DNA"/>
</dbReference>
<keyword evidence="3" id="KW-0732">Signal</keyword>
<evidence type="ECO:0000259" key="5">
    <source>
        <dbReference type="Pfam" id="PF13511"/>
    </source>
</evidence>
<feature type="compositionally biased region" description="Basic and acidic residues" evidence="2">
    <location>
        <begin position="201"/>
        <end position="223"/>
    </location>
</feature>
<feature type="domain" description="DUF4124" evidence="5">
    <location>
        <begin position="10"/>
        <end position="61"/>
    </location>
</feature>
<comment type="similarity">
    <text evidence="1">Belongs to the transglycosylase Slt family.</text>
</comment>
<gene>
    <name evidence="6" type="ORF">D7X32_11550</name>
</gene>